<dbReference type="Pfam" id="PF12244">
    <property type="entry name" value="DUF3606"/>
    <property type="match status" value="1"/>
</dbReference>
<reference evidence="1 2" key="1">
    <citation type="journal article" date="2020" name="Front. Microbiol.">
        <title>Genetic Organization of the aprX-lipA2 Operon Affects the Proteolytic Potential of Pseudomonas Species in Milk.</title>
        <authorList>
            <person name="Maier C."/>
            <person name="Huptas C."/>
            <person name="von Neubeck M."/>
            <person name="Scherer S."/>
            <person name="Wenning M."/>
            <person name="Lucking G."/>
        </authorList>
    </citation>
    <scope>NUCLEOTIDE SEQUENCE [LARGE SCALE GENOMIC DNA]</scope>
    <source>
        <strain evidence="1 2">WS 4671</strain>
    </source>
</reference>
<dbReference type="EMBL" id="JAAQWE010000063">
    <property type="protein sequence ID" value="NMY01172.1"/>
    <property type="molecule type" value="Genomic_DNA"/>
</dbReference>
<dbReference type="Proteomes" id="UP000552560">
    <property type="component" value="Unassembled WGS sequence"/>
</dbReference>
<sequence length="61" mass="6818">MKKKKSADNTDALIININDGFELSFWAVKFGVTKDEIRAAVRQVGNSLTAVKRHFTLSQHA</sequence>
<gene>
    <name evidence="1" type="ORF">HBO43_31920</name>
</gene>
<evidence type="ECO:0000313" key="1">
    <source>
        <dbReference type="EMBL" id="NMY01172.1"/>
    </source>
</evidence>
<dbReference type="RefSeq" id="WP_057005873.1">
    <property type="nucleotide sequence ID" value="NZ_CP149793.1"/>
</dbReference>
<organism evidence="1 2">
    <name type="scientific">Pseudomonas veronii</name>
    <dbReference type="NCBI Taxonomy" id="76761"/>
    <lineage>
        <taxon>Bacteria</taxon>
        <taxon>Pseudomonadati</taxon>
        <taxon>Pseudomonadota</taxon>
        <taxon>Gammaproteobacteria</taxon>
        <taxon>Pseudomonadales</taxon>
        <taxon>Pseudomonadaceae</taxon>
        <taxon>Pseudomonas</taxon>
    </lineage>
</organism>
<dbReference type="InterPro" id="IPR022037">
    <property type="entry name" value="DUF3606"/>
</dbReference>
<dbReference type="OrthoDB" id="7030114at2"/>
<proteinExistence type="predicted"/>
<accession>A0A7Y1A026</accession>
<evidence type="ECO:0000313" key="2">
    <source>
        <dbReference type="Proteomes" id="UP000552560"/>
    </source>
</evidence>
<comment type="caution">
    <text evidence="1">The sequence shown here is derived from an EMBL/GenBank/DDBJ whole genome shotgun (WGS) entry which is preliminary data.</text>
</comment>
<dbReference type="AlphaFoldDB" id="A0A7Y1A026"/>
<protein>
    <submittedName>
        <fullName evidence="1">DUF3606 domain-containing protein</fullName>
    </submittedName>
</protein>
<name>A0A7Y1A026_PSEVE</name>